<evidence type="ECO:0000313" key="8">
    <source>
        <dbReference type="EMBL" id="RKE92070.1"/>
    </source>
</evidence>
<dbReference type="CDD" id="cd06581">
    <property type="entry name" value="TM_PBP1_LivM_like"/>
    <property type="match status" value="1"/>
</dbReference>
<dbReference type="GO" id="GO:0015658">
    <property type="term" value="F:branched-chain amino acid transmembrane transporter activity"/>
    <property type="evidence" value="ECO:0007669"/>
    <property type="project" value="InterPro"/>
</dbReference>
<keyword evidence="3 6" id="KW-0812">Transmembrane</keyword>
<gene>
    <name evidence="7" type="primary">livM</name>
    <name evidence="8" type="ORF">C8N30_3826</name>
    <name evidence="7" type="ORF">pSD118_046</name>
</gene>
<organism evidence="7">
    <name type="scientific">Sulfitobacter guttiformis</name>
    <dbReference type="NCBI Taxonomy" id="74349"/>
    <lineage>
        <taxon>Bacteria</taxon>
        <taxon>Pseudomonadati</taxon>
        <taxon>Pseudomonadota</taxon>
        <taxon>Alphaproteobacteria</taxon>
        <taxon>Rhodobacterales</taxon>
        <taxon>Roseobacteraceae</taxon>
        <taxon>Sulfitobacter</taxon>
    </lineage>
</organism>
<dbReference type="Pfam" id="PF02653">
    <property type="entry name" value="BPD_transp_2"/>
    <property type="match status" value="1"/>
</dbReference>
<protein>
    <submittedName>
        <fullName evidence="8">Amino acid/amide ABC transporter membrane protein 2 (HAAT family)</fullName>
    </submittedName>
    <submittedName>
        <fullName evidence="7">Branched-chain amino acid ABC transporter, permease protein LivM</fullName>
    </submittedName>
</protein>
<evidence type="ECO:0000256" key="6">
    <source>
        <dbReference type="SAM" id="Phobius"/>
    </source>
</evidence>
<evidence type="ECO:0000256" key="5">
    <source>
        <dbReference type="ARBA" id="ARBA00023136"/>
    </source>
</evidence>
<feature type="transmembrane region" description="Helical" evidence="6">
    <location>
        <begin position="268"/>
        <end position="293"/>
    </location>
</feature>
<dbReference type="GO" id="GO:0005886">
    <property type="term" value="C:plasma membrane"/>
    <property type="evidence" value="ECO:0007669"/>
    <property type="project" value="UniProtKB-SubCell"/>
</dbReference>
<dbReference type="EMBL" id="JN172927">
    <property type="protein sequence ID" value="AFP55448.1"/>
    <property type="molecule type" value="Genomic_DNA"/>
</dbReference>
<dbReference type="RefSeq" id="WP_015063242.1">
    <property type="nucleotide sequence ID" value="NC_019364.1"/>
</dbReference>
<feature type="transmembrane region" description="Helical" evidence="6">
    <location>
        <begin position="305"/>
        <end position="328"/>
    </location>
</feature>
<feature type="transmembrane region" description="Helical" evidence="6">
    <location>
        <begin position="183"/>
        <end position="201"/>
    </location>
</feature>
<dbReference type="EMBL" id="RAQK01000003">
    <property type="protein sequence ID" value="RKE92070.1"/>
    <property type="molecule type" value="Genomic_DNA"/>
</dbReference>
<keyword evidence="7" id="KW-0614">Plasmid</keyword>
<feature type="transmembrane region" description="Helical" evidence="6">
    <location>
        <begin position="73"/>
        <end position="92"/>
    </location>
</feature>
<evidence type="ECO:0000313" key="9">
    <source>
        <dbReference type="Proteomes" id="UP000284407"/>
    </source>
</evidence>
<dbReference type="InterPro" id="IPR043428">
    <property type="entry name" value="LivM-like"/>
</dbReference>
<dbReference type="PANTHER" id="PTHR30482:SF17">
    <property type="entry name" value="ABC TRANSPORTER ATP-BINDING PROTEIN"/>
    <property type="match status" value="1"/>
</dbReference>
<evidence type="ECO:0000256" key="1">
    <source>
        <dbReference type="ARBA" id="ARBA00004651"/>
    </source>
</evidence>
<evidence type="ECO:0000313" key="7">
    <source>
        <dbReference type="EMBL" id="AFP55448.1"/>
    </source>
</evidence>
<comment type="subcellular location">
    <subcellularLocation>
        <location evidence="1">Cell membrane</location>
        <topology evidence="1">Multi-pass membrane protein</topology>
    </subcellularLocation>
</comment>
<dbReference type="OrthoDB" id="9804361at2"/>
<evidence type="ECO:0000256" key="4">
    <source>
        <dbReference type="ARBA" id="ARBA00022989"/>
    </source>
</evidence>
<feature type="transmembrane region" description="Helical" evidence="6">
    <location>
        <begin position="20"/>
        <end position="38"/>
    </location>
</feature>
<dbReference type="Proteomes" id="UP000284407">
    <property type="component" value="Unassembled WGS sequence"/>
</dbReference>
<keyword evidence="4 6" id="KW-1133">Transmembrane helix</keyword>
<keyword evidence="9" id="KW-1185">Reference proteome</keyword>
<feature type="transmembrane region" description="Helical" evidence="6">
    <location>
        <begin position="104"/>
        <end position="122"/>
    </location>
</feature>
<feature type="transmembrane region" description="Helical" evidence="6">
    <location>
        <begin position="232"/>
        <end position="256"/>
    </location>
</feature>
<feature type="transmembrane region" description="Helical" evidence="6">
    <location>
        <begin position="393"/>
        <end position="410"/>
    </location>
</feature>
<reference evidence="7" key="1">
    <citation type="journal article" date="2012" name="Environ. Microbiol.">
        <title>Think pink: photosynthesis, plasmids and the Roseobacter clade.</title>
        <authorList>
            <person name="Petersen J."/>
            <person name="Brinkmann H."/>
            <person name="Bunk B."/>
            <person name="Michael V."/>
            <person name="Pauker O."/>
            <person name="Pradella S."/>
        </authorList>
    </citation>
    <scope>NUCLEOTIDE SEQUENCE</scope>
    <source>
        <strain evidence="7">DSM 11458</strain>
        <plasmid evidence="7">pSD118</plasmid>
    </source>
</reference>
<name>J7FWA2_9RHOB</name>
<reference evidence="8 9" key="2">
    <citation type="submission" date="2018-09" db="EMBL/GenBank/DDBJ databases">
        <title>Genomic Encyclopedia of Archaeal and Bacterial Type Strains, Phase II (KMG-II): from individual species to whole genera.</title>
        <authorList>
            <person name="Goeker M."/>
        </authorList>
    </citation>
    <scope>NUCLEOTIDE SEQUENCE [LARGE SCALE GENOMIC DNA]</scope>
    <source>
        <strain evidence="8 9">DSM 11458</strain>
    </source>
</reference>
<dbReference type="PANTHER" id="PTHR30482">
    <property type="entry name" value="HIGH-AFFINITY BRANCHED-CHAIN AMINO ACID TRANSPORT SYSTEM PERMEASE"/>
    <property type="match status" value="1"/>
</dbReference>
<feature type="transmembrane region" description="Helical" evidence="6">
    <location>
        <begin position="340"/>
        <end position="365"/>
    </location>
</feature>
<keyword evidence="5 6" id="KW-0472">Membrane</keyword>
<geneLocation type="plasmid" evidence="7">
    <name>pSD118</name>
</geneLocation>
<evidence type="ECO:0000256" key="2">
    <source>
        <dbReference type="ARBA" id="ARBA00022475"/>
    </source>
</evidence>
<feature type="transmembrane region" description="Helical" evidence="6">
    <location>
        <begin position="134"/>
        <end position="156"/>
    </location>
</feature>
<proteinExistence type="predicted"/>
<keyword evidence="2" id="KW-1003">Cell membrane</keyword>
<dbReference type="STRING" id="1443111.Z949_54"/>
<dbReference type="InterPro" id="IPR001851">
    <property type="entry name" value="ABC_transp_permease"/>
</dbReference>
<evidence type="ECO:0000256" key="3">
    <source>
        <dbReference type="ARBA" id="ARBA00022692"/>
    </source>
</evidence>
<feature type="transmembrane region" description="Helical" evidence="6">
    <location>
        <begin position="50"/>
        <end position="67"/>
    </location>
</feature>
<accession>J7FWA2</accession>
<dbReference type="AlphaFoldDB" id="J7FWA2"/>
<sequence length="432" mass="46207">MTGQTKTNPSKTAQSAPTGSVLFAVLPWILAALLLAVLPQVFSNNSALTIMNQMSITIVFALAYNMLLGQGGMLSFGHAVYAGVGGFACMHIMNTSEFFSSIPLVILPFFGGLFGMAFAALIGSFSTRTAGTTFAMITLGLGELIAASSLIFVAFFGGEGGISGDRTDALPFFGEQFLQQEQVYYLTAAWVLISAASMYLWSRTPVGRMANAVRDNPERAEFLGYSARWVRYYSFVASGFFAGVSGGLFAINYEILTEENLNAVSSGIILLVTFLGGVGFFFGPIIGAITFTLLQTVLSLSTELWAFYAGTLFVLTVMFFPGGLAGLIMMHLPALRLGKLGLLVVPYIKTLVPGAIGILGLAALVEMTFHYRHAAVGDHEMTLFWTTFDNHTLLPWIIAGAITLIGFGIARATAPALKDAWNEANTARKAQS</sequence>